<gene>
    <name evidence="7" type="ORF">J0911_06920</name>
</gene>
<dbReference type="SUPFAM" id="SSF103088">
    <property type="entry name" value="OmpA-like"/>
    <property type="match status" value="1"/>
</dbReference>
<protein>
    <submittedName>
        <fullName evidence="7">OmpA family protein</fullName>
    </submittedName>
</protein>
<evidence type="ECO:0000256" key="4">
    <source>
        <dbReference type="PROSITE-ProRule" id="PRU00473"/>
    </source>
</evidence>
<evidence type="ECO:0000256" key="5">
    <source>
        <dbReference type="SAM" id="MobiDB-lite"/>
    </source>
</evidence>
<keyword evidence="2 4" id="KW-0472">Membrane</keyword>
<name>A0ABS3I818_9MICO</name>
<feature type="region of interest" description="Disordered" evidence="5">
    <location>
        <begin position="315"/>
        <end position="337"/>
    </location>
</feature>
<evidence type="ECO:0000256" key="2">
    <source>
        <dbReference type="ARBA" id="ARBA00023136"/>
    </source>
</evidence>
<evidence type="ECO:0000256" key="3">
    <source>
        <dbReference type="ARBA" id="ARBA00023237"/>
    </source>
</evidence>
<feature type="compositionally biased region" description="Low complexity" evidence="5">
    <location>
        <begin position="32"/>
        <end position="51"/>
    </location>
</feature>
<evidence type="ECO:0000313" key="7">
    <source>
        <dbReference type="EMBL" id="MBO0608761.1"/>
    </source>
</evidence>
<dbReference type="PANTHER" id="PTHR30329">
    <property type="entry name" value="STATOR ELEMENT OF FLAGELLAR MOTOR COMPLEX"/>
    <property type="match status" value="1"/>
</dbReference>
<keyword evidence="8" id="KW-1185">Reference proteome</keyword>
<dbReference type="PANTHER" id="PTHR30329:SF21">
    <property type="entry name" value="LIPOPROTEIN YIAD-RELATED"/>
    <property type="match status" value="1"/>
</dbReference>
<sequence>MRRTALTMLTVTVVGLSAGCGILGPEEPVPDGGASSGTSATATPSEGSAPSDGVAAVGTLDRSWVSGTQVRFDVYPIETDGEHALLRYDFTATPDDPSEAQLWSTLALSLGGLGNTTTDGRGVRLFDTDAGLVHPAGENAGGPASTIERVREETDAETGILRGEATTVFAAPRGATVDVLIPRFGAVLDVPVVDAGDDFDDALDRVGGAPDTETRELRAFTRSYDEESVTSAEEDQVTVTLASDVLFASDRHTLSKKARGVVDGAARSIQEQADGGEVHVVGHTDDVDSDSYNQSLSERRAASVADRLRAQLGGGYTVSEEGRGESQPIAEGTSDTARAANRRVEIEFQGHLVVENDDAGTDIPDTDAPTVENEPVEISTKAGDYTIEVDAMVRRPGAIVGTLTATRTGGDAVDPAWFLPSYLKLVGDRNFGTLAESAGPHNLALLGTAERVLPFDYKAYRTPTGFQMRRLLGDEDVTTLGDGDTTTITLVWPDTGQDTVTVDAPDRFRITGVPVTDGTGD</sequence>
<comment type="subcellular location">
    <subcellularLocation>
        <location evidence="1">Cell outer membrane</location>
    </subcellularLocation>
</comment>
<feature type="region of interest" description="Disordered" evidence="5">
    <location>
        <begin position="25"/>
        <end position="53"/>
    </location>
</feature>
<evidence type="ECO:0000259" key="6">
    <source>
        <dbReference type="PROSITE" id="PS51123"/>
    </source>
</evidence>
<dbReference type="InterPro" id="IPR006665">
    <property type="entry name" value="OmpA-like"/>
</dbReference>
<evidence type="ECO:0000256" key="1">
    <source>
        <dbReference type="ARBA" id="ARBA00004442"/>
    </source>
</evidence>
<dbReference type="Pfam" id="PF00691">
    <property type="entry name" value="OmpA"/>
    <property type="match status" value="1"/>
</dbReference>
<dbReference type="Gene3D" id="3.30.1330.60">
    <property type="entry name" value="OmpA-like domain"/>
    <property type="match status" value="1"/>
</dbReference>
<dbReference type="Proteomes" id="UP000664617">
    <property type="component" value="Unassembled WGS sequence"/>
</dbReference>
<dbReference type="RefSeq" id="WP_207274699.1">
    <property type="nucleotide sequence ID" value="NZ_JAFMPK010000027.1"/>
</dbReference>
<dbReference type="InterPro" id="IPR036737">
    <property type="entry name" value="OmpA-like_sf"/>
</dbReference>
<dbReference type="InterPro" id="IPR006664">
    <property type="entry name" value="OMP_bac"/>
</dbReference>
<dbReference type="PROSITE" id="PS51123">
    <property type="entry name" value="OMPA_2"/>
    <property type="match status" value="1"/>
</dbReference>
<keyword evidence="3" id="KW-0998">Cell outer membrane</keyword>
<evidence type="ECO:0000313" key="8">
    <source>
        <dbReference type="Proteomes" id="UP000664617"/>
    </source>
</evidence>
<dbReference type="CDD" id="cd07185">
    <property type="entry name" value="OmpA_C-like"/>
    <property type="match status" value="1"/>
</dbReference>
<reference evidence="8" key="1">
    <citation type="submission" date="2023-07" db="EMBL/GenBank/DDBJ databases">
        <title>Myceligenerans salitolerans sp. nov., a halotolerant actinomycete isolated from a salt lake in Xinjiang, China.</title>
        <authorList>
            <person name="Guan T."/>
        </authorList>
    </citation>
    <scope>NUCLEOTIDE SEQUENCE [LARGE SCALE GENOMIC DNA]</scope>
    <source>
        <strain evidence="8">XHU 5031</strain>
    </source>
</reference>
<feature type="domain" description="OmpA-like" evidence="6">
    <location>
        <begin position="234"/>
        <end position="352"/>
    </location>
</feature>
<dbReference type="EMBL" id="JAFMPK010000027">
    <property type="protein sequence ID" value="MBO0608761.1"/>
    <property type="molecule type" value="Genomic_DNA"/>
</dbReference>
<accession>A0ABS3I818</accession>
<organism evidence="7 8">
    <name type="scientific">Myceligenerans salitolerans</name>
    <dbReference type="NCBI Taxonomy" id="1230528"/>
    <lineage>
        <taxon>Bacteria</taxon>
        <taxon>Bacillati</taxon>
        <taxon>Actinomycetota</taxon>
        <taxon>Actinomycetes</taxon>
        <taxon>Micrococcales</taxon>
        <taxon>Promicromonosporaceae</taxon>
        <taxon>Myceligenerans</taxon>
    </lineage>
</organism>
<dbReference type="InterPro" id="IPR050330">
    <property type="entry name" value="Bact_OuterMem_StrucFunc"/>
</dbReference>
<proteinExistence type="predicted"/>
<comment type="caution">
    <text evidence="7">The sequence shown here is derived from an EMBL/GenBank/DDBJ whole genome shotgun (WGS) entry which is preliminary data.</text>
</comment>
<dbReference type="PROSITE" id="PS51257">
    <property type="entry name" value="PROKAR_LIPOPROTEIN"/>
    <property type="match status" value="1"/>
</dbReference>
<dbReference type="PRINTS" id="PR01021">
    <property type="entry name" value="OMPADOMAIN"/>
</dbReference>